<evidence type="ECO:0000313" key="1">
    <source>
        <dbReference type="EMBL" id="KAH3792679.1"/>
    </source>
</evidence>
<gene>
    <name evidence="1" type="ORF">DPMN_146178</name>
</gene>
<dbReference type="Proteomes" id="UP000828390">
    <property type="component" value="Unassembled WGS sequence"/>
</dbReference>
<dbReference type="EMBL" id="JAIWYP010000007">
    <property type="protein sequence ID" value="KAH3792679.1"/>
    <property type="molecule type" value="Genomic_DNA"/>
</dbReference>
<comment type="caution">
    <text evidence="1">The sequence shown here is derived from an EMBL/GenBank/DDBJ whole genome shotgun (WGS) entry which is preliminary data.</text>
</comment>
<organism evidence="1 2">
    <name type="scientific">Dreissena polymorpha</name>
    <name type="common">Zebra mussel</name>
    <name type="synonym">Mytilus polymorpha</name>
    <dbReference type="NCBI Taxonomy" id="45954"/>
    <lineage>
        <taxon>Eukaryota</taxon>
        <taxon>Metazoa</taxon>
        <taxon>Spiralia</taxon>
        <taxon>Lophotrochozoa</taxon>
        <taxon>Mollusca</taxon>
        <taxon>Bivalvia</taxon>
        <taxon>Autobranchia</taxon>
        <taxon>Heteroconchia</taxon>
        <taxon>Euheterodonta</taxon>
        <taxon>Imparidentia</taxon>
        <taxon>Neoheterodontei</taxon>
        <taxon>Myida</taxon>
        <taxon>Dreissenoidea</taxon>
        <taxon>Dreissenidae</taxon>
        <taxon>Dreissena</taxon>
    </lineage>
</organism>
<reference evidence="1" key="2">
    <citation type="submission" date="2020-11" db="EMBL/GenBank/DDBJ databases">
        <authorList>
            <person name="McCartney M.A."/>
            <person name="Auch B."/>
            <person name="Kono T."/>
            <person name="Mallez S."/>
            <person name="Becker A."/>
            <person name="Gohl D.M."/>
            <person name="Silverstein K.A.T."/>
            <person name="Koren S."/>
            <person name="Bechman K.B."/>
            <person name="Herman A."/>
            <person name="Abrahante J.E."/>
            <person name="Garbe J."/>
        </authorList>
    </citation>
    <scope>NUCLEOTIDE SEQUENCE</scope>
    <source>
        <strain evidence="1">Duluth1</strain>
        <tissue evidence="1">Whole animal</tissue>
    </source>
</reference>
<reference evidence="1" key="1">
    <citation type="journal article" date="2019" name="bioRxiv">
        <title>The Genome of the Zebra Mussel, Dreissena polymorpha: A Resource for Invasive Species Research.</title>
        <authorList>
            <person name="McCartney M.A."/>
            <person name="Auch B."/>
            <person name="Kono T."/>
            <person name="Mallez S."/>
            <person name="Zhang Y."/>
            <person name="Obille A."/>
            <person name="Becker A."/>
            <person name="Abrahante J.E."/>
            <person name="Garbe J."/>
            <person name="Badalamenti J.P."/>
            <person name="Herman A."/>
            <person name="Mangelson H."/>
            <person name="Liachko I."/>
            <person name="Sullivan S."/>
            <person name="Sone E.D."/>
            <person name="Koren S."/>
            <person name="Silverstein K.A.T."/>
            <person name="Beckman K.B."/>
            <person name="Gohl D.M."/>
        </authorList>
    </citation>
    <scope>NUCLEOTIDE SEQUENCE</scope>
    <source>
        <strain evidence="1">Duluth1</strain>
        <tissue evidence="1">Whole animal</tissue>
    </source>
</reference>
<protein>
    <submittedName>
        <fullName evidence="1">Uncharacterized protein</fullName>
    </submittedName>
</protein>
<evidence type="ECO:0000313" key="2">
    <source>
        <dbReference type="Proteomes" id="UP000828390"/>
    </source>
</evidence>
<name>A0A9D4J1R3_DREPO</name>
<proteinExistence type="predicted"/>
<accession>A0A9D4J1R3</accession>
<keyword evidence="2" id="KW-1185">Reference proteome</keyword>
<sequence length="121" mass="14543">MAACGLGEEQKRIWISTISEMMNEGPRMILRLPKIRQVLVAHPEPFRWYSRRRMELEMLELKRHNRFLLCMDKNYVVDETDVMLQAITKRMDDIVTEVRERMIMEGSPVNSHQYVFDRILM</sequence>
<dbReference type="AlphaFoldDB" id="A0A9D4J1R3"/>